<comment type="caution">
    <text evidence="4">The sequence shown here is derived from an EMBL/GenBank/DDBJ whole genome shotgun (WGS) entry which is preliminary data.</text>
</comment>
<gene>
    <name evidence="4" type="ORF">J4573_43580</name>
</gene>
<dbReference type="Pfam" id="PF00440">
    <property type="entry name" value="TetR_N"/>
    <property type="match status" value="1"/>
</dbReference>
<dbReference type="PROSITE" id="PS01081">
    <property type="entry name" value="HTH_TETR_1"/>
    <property type="match status" value="1"/>
</dbReference>
<dbReference type="GO" id="GO:0003700">
    <property type="term" value="F:DNA-binding transcription factor activity"/>
    <property type="evidence" value="ECO:0007669"/>
    <property type="project" value="TreeGrafter"/>
</dbReference>
<dbReference type="InterPro" id="IPR036271">
    <property type="entry name" value="Tet_transcr_reg_TetR-rel_C_sf"/>
</dbReference>
<dbReference type="PANTHER" id="PTHR30055">
    <property type="entry name" value="HTH-TYPE TRANSCRIPTIONAL REGULATOR RUTR"/>
    <property type="match status" value="1"/>
</dbReference>
<feature type="DNA-binding region" description="H-T-H motif" evidence="2">
    <location>
        <begin position="53"/>
        <end position="72"/>
    </location>
</feature>
<dbReference type="Pfam" id="PF17932">
    <property type="entry name" value="TetR_C_24"/>
    <property type="match status" value="1"/>
</dbReference>
<dbReference type="InterPro" id="IPR009057">
    <property type="entry name" value="Homeodomain-like_sf"/>
</dbReference>
<accession>A0A939PQ03</accession>
<evidence type="ECO:0000313" key="5">
    <source>
        <dbReference type="Proteomes" id="UP000669179"/>
    </source>
</evidence>
<dbReference type="InterPro" id="IPR001647">
    <property type="entry name" value="HTH_TetR"/>
</dbReference>
<dbReference type="InterPro" id="IPR050109">
    <property type="entry name" value="HTH-type_TetR-like_transc_reg"/>
</dbReference>
<keyword evidence="5" id="KW-1185">Reference proteome</keyword>
<dbReference type="GO" id="GO:0000976">
    <property type="term" value="F:transcription cis-regulatory region binding"/>
    <property type="evidence" value="ECO:0007669"/>
    <property type="project" value="TreeGrafter"/>
</dbReference>
<evidence type="ECO:0000256" key="2">
    <source>
        <dbReference type="PROSITE-ProRule" id="PRU00335"/>
    </source>
</evidence>
<organism evidence="4 5">
    <name type="scientific">Actinomadura barringtoniae</name>
    <dbReference type="NCBI Taxonomy" id="1427535"/>
    <lineage>
        <taxon>Bacteria</taxon>
        <taxon>Bacillati</taxon>
        <taxon>Actinomycetota</taxon>
        <taxon>Actinomycetes</taxon>
        <taxon>Streptosporangiales</taxon>
        <taxon>Thermomonosporaceae</taxon>
        <taxon>Actinomadura</taxon>
    </lineage>
</organism>
<dbReference type="RefSeq" id="WP_208262133.1">
    <property type="nucleotide sequence ID" value="NZ_JAGEOJ010000024.1"/>
</dbReference>
<evidence type="ECO:0000313" key="4">
    <source>
        <dbReference type="EMBL" id="MBO2454034.1"/>
    </source>
</evidence>
<sequence length="219" mass="24413">MPRRNTVLRLSPEEELEMRALEDGWREIEPATARRLLVAGVMAFAAKGYHATTTRDIAERAGLSPGGLYVHFASKEELLYRISLAGTRESLEHVRKAAMAADNTPQARLRAVIESLAVRGARYHTTGRVIEYELGSLDEGHRAEVAALRREIAAIVREILEDGRRQGVFDVPDVEGTTVAVLSLAVDVARWYRTSGRRAPEEIGDLYADLAWRLVRKVP</sequence>
<protein>
    <submittedName>
        <fullName evidence="4">TetR family transcriptional regulator</fullName>
    </submittedName>
</protein>
<dbReference type="PRINTS" id="PR00455">
    <property type="entry name" value="HTHTETR"/>
</dbReference>
<evidence type="ECO:0000259" key="3">
    <source>
        <dbReference type="PROSITE" id="PS50977"/>
    </source>
</evidence>
<dbReference type="InterPro" id="IPR023772">
    <property type="entry name" value="DNA-bd_HTH_TetR-type_CS"/>
</dbReference>
<dbReference type="Proteomes" id="UP000669179">
    <property type="component" value="Unassembled WGS sequence"/>
</dbReference>
<dbReference type="PANTHER" id="PTHR30055:SF200">
    <property type="entry name" value="HTH-TYPE TRANSCRIPTIONAL REPRESSOR BDCR"/>
    <property type="match status" value="1"/>
</dbReference>
<reference evidence="4" key="1">
    <citation type="submission" date="2021-03" db="EMBL/GenBank/DDBJ databases">
        <authorList>
            <person name="Kanchanasin P."/>
            <person name="Saeng-In P."/>
            <person name="Phongsopitanun W."/>
            <person name="Yuki M."/>
            <person name="Kudo T."/>
            <person name="Ohkuma M."/>
            <person name="Tanasupawat S."/>
        </authorList>
    </citation>
    <scope>NUCLEOTIDE SEQUENCE</scope>
    <source>
        <strain evidence="4">GKU 128</strain>
    </source>
</reference>
<dbReference type="SUPFAM" id="SSF46689">
    <property type="entry name" value="Homeodomain-like"/>
    <property type="match status" value="1"/>
</dbReference>
<dbReference type="InterPro" id="IPR041490">
    <property type="entry name" value="KstR2_TetR_C"/>
</dbReference>
<keyword evidence="1 2" id="KW-0238">DNA-binding</keyword>
<dbReference type="EMBL" id="JAGEOJ010000024">
    <property type="protein sequence ID" value="MBO2454034.1"/>
    <property type="molecule type" value="Genomic_DNA"/>
</dbReference>
<dbReference type="AlphaFoldDB" id="A0A939PQ03"/>
<dbReference type="Gene3D" id="1.10.357.10">
    <property type="entry name" value="Tetracycline Repressor, domain 2"/>
    <property type="match status" value="1"/>
</dbReference>
<evidence type="ECO:0000256" key="1">
    <source>
        <dbReference type="ARBA" id="ARBA00023125"/>
    </source>
</evidence>
<dbReference type="PROSITE" id="PS50977">
    <property type="entry name" value="HTH_TETR_2"/>
    <property type="match status" value="1"/>
</dbReference>
<proteinExistence type="predicted"/>
<dbReference type="SUPFAM" id="SSF48498">
    <property type="entry name" value="Tetracyclin repressor-like, C-terminal domain"/>
    <property type="match status" value="1"/>
</dbReference>
<name>A0A939PQ03_9ACTN</name>
<feature type="domain" description="HTH tetR-type" evidence="3">
    <location>
        <begin position="30"/>
        <end position="90"/>
    </location>
</feature>